<gene>
    <name evidence="1" type="ORF">UFOPK4071_01567</name>
</gene>
<accession>A0A6J7RDQ1</accession>
<dbReference type="SUPFAM" id="SSF53067">
    <property type="entry name" value="Actin-like ATPase domain"/>
    <property type="match status" value="1"/>
</dbReference>
<proteinExistence type="predicted"/>
<dbReference type="InterPro" id="IPR043129">
    <property type="entry name" value="ATPase_NBD"/>
</dbReference>
<organism evidence="1">
    <name type="scientific">freshwater metagenome</name>
    <dbReference type="NCBI Taxonomy" id="449393"/>
    <lineage>
        <taxon>unclassified sequences</taxon>
        <taxon>metagenomes</taxon>
        <taxon>ecological metagenomes</taxon>
    </lineage>
</organism>
<dbReference type="EMBL" id="CAFBPF010000272">
    <property type="protein sequence ID" value="CAB5026826.1"/>
    <property type="molecule type" value="Genomic_DNA"/>
</dbReference>
<reference evidence="1" key="1">
    <citation type="submission" date="2020-05" db="EMBL/GenBank/DDBJ databases">
        <authorList>
            <person name="Chiriac C."/>
            <person name="Salcher M."/>
            <person name="Ghai R."/>
            <person name="Kavagutti S V."/>
        </authorList>
    </citation>
    <scope>NUCLEOTIDE SEQUENCE</scope>
</reference>
<dbReference type="AlphaFoldDB" id="A0A6J7RDQ1"/>
<name>A0A6J7RDQ1_9ZZZZ</name>
<dbReference type="Gene3D" id="3.30.420.40">
    <property type="match status" value="1"/>
</dbReference>
<sequence>MSANKTFIQALANAAQRPVELSPVREATTLGAGLLGHVAIGSFASISEIGQTWRPRETVEPSAALDRERWREAIKRSKAWESGLSSLEF</sequence>
<protein>
    <submittedName>
        <fullName evidence="1">Unannotated protein</fullName>
    </submittedName>
</protein>
<evidence type="ECO:0000313" key="1">
    <source>
        <dbReference type="EMBL" id="CAB5026826.1"/>
    </source>
</evidence>